<dbReference type="InterPro" id="IPR023393">
    <property type="entry name" value="START-like_dom_sf"/>
</dbReference>
<name>A0A1C3VM39_9HYPH</name>
<accession>A0A1C3VM39</accession>
<proteinExistence type="predicted"/>
<organism evidence="1 2">
    <name type="scientific">Rhizobium lusitanum</name>
    <dbReference type="NCBI Taxonomy" id="293958"/>
    <lineage>
        <taxon>Bacteria</taxon>
        <taxon>Pseudomonadati</taxon>
        <taxon>Pseudomonadota</taxon>
        <taxon>Alphaproteobacteria</taxon>
        <taxon>Hyphomicrobiales</taxon>
        <taxon>Rhizobiaceae</taxon>
        <taxon>Rhizobium/Agrobacterium group</taxon>
        <taxon>Rhizobium</taxon>
    </lineage>
</organism>
<evidence type="ECO:0000313" key="1">
    <source>
        <dbReference type="EMBL" id="SCB28655.1"/>
    </source>
</evidence>
<dbReference type="SUPFAM" id="SSF55961">
    <property type="entry name" value="Bet v1-like"/>
    <property type="match status" value="1"/>
</dbReference>
<gene>
    <name evidence="1" type="ORF">GA0061101_105493</name>
</gene>
<sequence>MSTMIAKIVHISIDRHWTEVYGFASRPENMPLWASGLASGLKQDGEDWIAQGILGTARVRFAARNDFGVLDHRVTLDSGLQVHNALRIVPNGDGCEVMFTLLQLPGMTEEQFAADAAHVLKDLGTLKELMER</sequence>
<dbReference type="OrthoDB" id="880456at2"/>
<dbReference type="EMBL" id="FMAF01000005">
    <property type="protein sequence ID" value="SCB28655.1"/>
    <property type="molecule type" value="Genomic_DNA"/>
</dbReference>
<evidence type="ECO:0008006" key="3">
    <source>
        <dbReference type="Google" id="ProtNLM"/>
    </source>
</evidence>
<dbReference type="AlphaFoldDB" id="A0A1C3VM39"/>
<dbReference type="Gene3D" id="3.30.530.20">
    <property type="match status" value="1"/>
</dbReference>
<dbReference type="RefSeq" id="WP_092573812.1">
    <property type="nucleotide sequence ID" value="NZ_FMAF01000005.1"/>
</dbReference>
<reference evidence="1 2" key="1">
    <citation type="submission" date="2016-08" db="EMBL/GenBank/DDBJ databases">
        <authorList>
            <person name="Seilhamer J.J."/>
        </authorList>
    </citation>
    <scope>NUCLEOTIDE SEQUENCE [LARGE SCALE GENOMIC DNA]</scope>
    <source>
        <strain evidence="1 2">P1-7</strain>
    </source>
</reference>
<evidence type="ECO:0000313" key="2">
    <source>
        <dbReference type="Proteomes" id="UP000199205"/>
    </source>
</evidence>
<protein>
    <recommendedName>
        <fullName evidence="3">SRPBCC family protein</fullName>
    </recommendedName>
</protein>
<dbReference type="Proteomes" id="UP000199205">
    <property type="component" value="Unassembled WGS sequence"/>
</dbReference>